<evidence type="ECO:0000259" key="1">
    <source>
        <dbReference type="SMART" id="SM00966"/>
    </source>
</evidence>
<dbReference type="Proteomes" id="UP000179270">
    <property type="component" value="Unassembled WGS sequence"/>
</dbReference>
<sequence>MEQTIIQIGNSYGVIIPKKIMTDTGLKPGNKVFVQKDPNGNTITLSKNGKKSASSITPDFLRVVEKINKKYEPAFKALARTK</sequence>
<feature type="domain" description="SpoVT-AbrB" evidence="1">
    <location>
        <begin position="6"/>
        <end position="53"/>
    </location>
</feature>
<gene>
    <name evidence="2" type="ORF">A3A74_03990</name>
</gene>
<accession>A0A1F7IBM2</accession>
<proteinExistence type="predicted"/>
<reference evidence="2 3" key="1">
    <citation type="journal article" date="2016" name="Nat. Commun.">
        <title>Thousands of microbial genomes shed light on interconnected biogeochemical processes in an aquifer system.</title>
        <authorList>
            <person name="Anantharaman K."/>
            <person name="Brown C.T."/>
            <person name="Hug L.A."/>
            <person name="Sharon I."/>
            <person name="Castelle C.J."/>
            <person name="Probst A.J."/>
            <person name="Thomas B.C."/>
            <person name="Singh A."/>
            <person name="Wilkins M.J."/>
            <person name="Karaoz U."/>
            <person name="Brodie E.L."/>
            <person name="Williams K.H."/>
            <person name="Hubbard S.S."/>
            <person name="Banfield J.F."/>
        </authorList>
    </citation>
    <scope>NUCLEOTIDE SEQUENCE [LARGE SCALE GENOMIC DNA]</scope>
</reference>
<dbReference type="STRING" id="1802055.A3A74_03990"/>
<dbReference type="Pfam" id="PF04014">
    <property type="entry name" value="MazE_antitoxin"/>
    <property type="match status" value="1"/>
</dbReference>
<dbReference type="Gene3D" id="2.10.260.10">
    <property type="match status" value="1"/>
</dbReference>
<protein>
    <recommendedName>
        <fullName evidence="1">SpoVT-AbrB domain-containing protein</fullName>
    </recommendedName>
</protein>
<dbReference type="AlphaFoldDB" id="A0A1F7IBM2"/>
<evidence type="ECO:0000313" key="2">
    <source>
        <dbReference type="EMBL" id="OGK40751.1"/>
    </source>
</evidence>
<dbReference type="EMBL" id="MGAF01000026">
    <property type="protein sequence ID" value="OGK40751.1"/>
    <property type="molecule type" value="Genomic_DNA"/>
</dbReference>
<evidence type="ECO:0000313" key="3">
    <source>
        <dbReference type="Proteomes" id="UP000179270"/>
    </source>
</evidence>
<dbReference type="GO" id="GO:0003677">
    <property type="term" value="F:DNA binding"/>
    <property type="evidence" value="ECO:0007669"/>
    <property type="project" value="InterPro"/>
</dbReference>
<comment type="caution">
    <text evidence="2">The sequence shown here is derived from an EMBL/GenBank/DDBJ whole genome shotgun (WGS) entry which is preliminary data.</text>
</comment>
<dbReference type="InterPro" id="IPR037914">
    <property type="entry name" value="SpoVT-AbrB_sf"/>
</dbReference>
<organism evidence="2 3">
    <name type="scientific">Candidatus Roizmanbacteria bacterium RIFCSPLOWO2_01_FULL_35_13</name>
    <dbReference type="NCBI Taxonomy" id="1802055"/>
    <lineage>
        <taxon>Bacteria</taxon>
        <taxon>Candidatus Roizmaniibacteriota</taxon>
    </lineage>
</organism>
<name>A0A1F7IBM2_9BACT</name>
<dbReference type="InterPro" id="IPR007159">
    <property type="entry name" value="SpoVT-AbrB_dom"/>
</dbReference>
<dbReference type="SMART" id="SM00966">
    <property type="entry name" value="SpoVT_AbrB"/>
    <property type="match status" value="1"/>
</dbReference>
<dbReference type="SUPFAM" id="SSF89447">
    <property type="entry name" value="AbrB/MazE/MraZ-like"/>
    <property type="match status" value="1"/>
</dbReference>